<reference evidence="1" key="1">
    <citation type="submission" date="2014-09" db="EMBL/GenBank/DDBJ databases">
        <authorList>
            <person name="Magalhaes I.L.F."/>
            <person name="Oliveira U."/>
            <person name="Santos F.R."/>
            <person name="Vidigal T.H.D.A."/>
            <person name="Brescovit A.D."/>
            <person name="Santos A.J."/>
        </authorList>
    </citation>
    <scope>NUCLEOTIDE SEQUENCE</scope>
    <source>
        <tissue evidence="1">Shoot tissue taken approximately 20 cm above the soil surface</tissue>
    </source>
</reference>
<proteinExistence type="predicted"/>
<protein>
    <submittedName>
        <fullName evidence="1">Uncharacterized protein</fullName>
    </submittedName>
</protein>
<dbReference type="AlphaFoldDB" id="A0A0A9DWR9"/>
<organism evidence="1">
    <name type="scientific">Arundo donax</name>
    <name type="common">Giant reed</name>
    <name type="synonym">Donax arundinaceus</name>
    <dbReference type="NCBI Taxonomy" id="35708"/>
    <lineage>
        <taxon>Eukaryota</taxon>
        <taxon>Viridiplantae</taxon>
        <taxon>Streptophyta</taxon>
        <taxon>Embryophyta</taxon>
        <taxon>Tracheophyta</taxon>
        <taxon>Spermatophyta</taxon>
        <taxon>Magnoliopsida</taxon>
        <taxon>Liliopsida</taxon>
        <taxon>Poales</taxon>
        <taxon>Poaceae</taxon>
        <taxon>PACMAD clade</taxon>
        <taxon>Arundinoideae</taxon>
        <taxon>Arundineae</taxon>
        <taxon>Arundo</taxon>
    </lineage>
</organism>
<accession>A0A0A9DWR9</accession>
<name>A0A0A9DWR9_ARUDO</name>
<reference evidence="1" key="2">
    <citation type="journal article" date="2015" name="Data Brief">
        <title>Shoot transcriptome of the giant reed, Arundo donax.</title>
        <authorList>
            <person name="Barrero R.A."/>
            <person name="Guerrero F.D."/>
            <person name="Moolhuijzen P."/>
            <person name="Goolsby J.A."/>
            <person name="Tidwell J."/>
            <person name="Bellgard S.E."/>
            <person name="Bellgard M.I."/>
        </authorList>
    </citation>
    <scope>NUCLEOTIDE SEQUENCE</scope>
    <source>
        <tissue evidence="1">Shoot tissue taken approximately 20 cm above the soil surface</tissue>
    </source>
</reference>
<evidence type="ECO:0000313" key="1">
    <source>
        <dbReference type="EMBL" id="JAD91118.1"/>
    </source>
</evidence>
<sequence length="73" mass="7822">MPEAGRRLLSSCAATLVRWRPLRCLGPPRFMPPSPRELSRCRFDCAIAHAAPRLCCAVACAAGRPLSLAATAC</sequence>
<dbReference type="EMBL" id="GBRH01206777">
    <property type="protein sequence ID" value="JAD91118.1"/>
    <property type="molecule type" value="Transcribed_RNA"/>
</dbReference>